<dbReference type="InterPro" id="IPR001091">
    <property type="entry name" value="RM_Methyltransferase"/>
</dbReference>
<evidence type="ECO:0000313" key="5">
    <source>
        <dbReference type="EMBL" id="MVX60824.1"/>
    </source>
</evidence>
<dbReference type="OrthoDB" id="9773060at2"/>
<name>A0A6N8JP35_9ACTN</name>
<reference evidence="5 6" key="1">
    <citation type="submission" date="2019-12" db="EMBL/GenBank/DDBJ databases">
        <title>Microbes associate with the intestines of laboratory mice.</title>
        <authorList>
            <person name="Navarre W."/>
            <person name="Wong E."/>
        </authorList>
    </citation>
    <scope>NUCLEOTIDE SEQUENCE [LARGE SCALE GENOMIC DNA]</scope>
    <source>
        <strain evidence="5 6">NM66_B29</strain>
    </source>
</reference>
<dbReference type="InterPro" id="IPR002941">
    <property type="entry name" value="DNA_methylase_N4/N6"/>
</dbReference>
<keyword evidence="6" id="KW-1185">Reference proteome</keyword>
<evidence type="ECO:0000256" key="2">
    <source>
        <dbReference type="ARBA" id="ARBA00022679"/>
    </source>
</evidence>
<dbReference type="Pfam" id="PF01555">
    <property type="entry name" value="N6_N4_Mtase"/>
    <property type="match status" value="1"/>
</dbReference>
<dbReference type="AlphaFoldDB" id="A0A6N8JP35"/>
<dbReference type="RefSeq" id="WP_160345568.1">
    <property type="nucleotide sequence ID" value="NZ_WSRR01000008.1"/>
</dbReference>
<comment type="similarity">
    <text evidence="3">Belongs to the N(4)/N(6)-methyltransferase family.</text>
</comment>
<comment type="caution">
    <text evidence="5">The sequence shown here is derived from an EMBL/GenBank/DDBJ whole genome shotgun (WGS) entry which is preliminary data.</text>
</comment>
<dbReference type="SUPFAM" id="SSF53335">
    <property type="entry name" value="S-adenosyl-L-methionine-dependent methyltransferases"/>
    <property type="match status" value="1"/>
</dbReference>
<feature type="domain" description="DNA methylase N-4/N-6" evidence="4">
    <location>
        <begin position="26"/>
        <end position="234"/>
    </location>
</feature>
<sequence length="261" mass="28519">MAKIDIIECRDMLPALSDIPDGMVGMLLTDPPYSSGGMFRGDRSGATSEKYQTNDAAKKPEFYGDSRDERSFVLWSVLWLSECYRAMEDGASAVVFSDWRQLANVADAVQAAGFVFRGIVPWRKTSPRPQPNSFRNECEYAVWATKGAIDRAPVAGAKYLPGAYTFAAPSGDARIHSTQKPLELVKALMEIAPDGCIVLDPFMGSGTTAVAAVETGRHFIGYELSPEYCALANERVARAKSAGGGWLKWLRSLLCRPCTSR</sequence>
<dbReference type="EMBL" id="WSRR01000008">
    <property type="protein sequence ID" value="MVX60824.1"/>
    <property type="molecule type" value="Genomic_DNA"/>
</dbReference>
<organism evidence="5 6">
    <name type="scientific">Adlercreutzia mucosicola</name>
    <dbReference type="NCBI Taxonomy" id="580026"/>
    <lineage>
        <taxon>Bacteria</taxon>
        <taxon>Bacillati</taxon>
        <taxon>Actinomycetota</taxon>
        <taxon>Coriobacteriia</taxon>
        <taxon>Eggerthellales</taxon>
        <taxon>Eggerthellaceae</taxon>
        <taxon>Adlercreutzia</taxon>
    </lineage>
</organism>
<dbReference type="Proteomes" id="UP000463388">
    <property type="component" value="Unassembled WGS sequence"/>
</dbReference>
<keyword evidence="2 5" id="KW-0808">Transferase</keyword>
<accession>A0A6N8JP35</accession>
<keyword evidence="1 5" id="KW-0489">Methyltransferase</keyword>
<evidence type="ECO:0000313" key="6">
    <source>
        <dbReference type="Proteomes" id="UP000463388"/>
    </source>
</evidence>
<dbReference type="GO" id="GO:0008170">
    <property type="term" value="F:N-methyltransferase activity"/>
    <property type="evidence" value="ECO:0007669"/>
    <property type="project" value="InterPro"/>
</dbReference>
<evidence type="ECO:0000256" key="1">
    <source>
        <dbReference type="ARBA" id="ARBA00022603"/>
    </source>
</evidence>
<protein>
    <recommendedName>
        <fullName evidence="3">Methyltransferase</fullName>
        <ecNumber evidence="3">2.1.1.-</ecNumber>
    </recommendedName>
</protein>
<evidence type="ECO:0000256" key="3">
    <source>
        <dbReference type="RuleBase" id="RU362026"/>
    </source>
</evidence>
<evidence type="ECO:0000259" key="4">
    <source>
        <dbReference type="Pfam" id="PF01555"/>
    </source>
</evidence>
<dbReference type="EC" id="2.1.1.-" evidence="3"/>
<dbReference type="GO" id="GO:0003677">
    <property type="term" value="F:DNA binding"/>
    <property type="evidence" value="ECO:0007669"/>
    <property type="project" value="InterPro"/>
</dbReference>
<dbReference type="GO" id="GO:0032259">
    <property type="term" value="P:methylation"/>
    <property type="evidence" value="ECO:0007669"/>
    <property type="project" value="UniProtKB-KW"/>
</dbReference>
<dbReference type="PRINTS" id="PR00508">
    <property type="entry name" value="S21N4MTFRASE"/>
</dbReference>
<proteinExistence type="inferred from homology"/>
<dbReference type="Gene3D" id="3.40.50.150">
    <property type="entry name" value="Vaccinia Virus protein VP39"/>
    <property type="match status" value="1"/>
</dbReference>
<gene>
    <name evidence="5" type="ORF">GKZ27_05045</name>
</gene>
<dbReference type="InterPro" id="IPR029063">
    <property type="entry name" value="SAM-dependent_MTases_sf"/>
</dbReference>